<feature type="domain" description="Outer membrane channel protein CpnT-like N-terminal" evidence="3">
    <location>
        <begin position="62"/>
        <end position="187"/>
    </location>
</feature>
<keyword evidence="7" id="KW-1185">Reference proteome</keyword>
<feature type="compositionally biased region" description="Polar residues" evidence="2">
    <location>
        <begin position="2506"/>
        <end position="2515"/>
    </location>
</feature>
<feature type="compositionally biased region" description="Polar residues" evidence="2">
    <location>
        <begin position="1236"/>
        <end position="1250"/>
    </location>
</feature>
<feature type="compositionally biased region" description="Low complexity" evidence="2">
    <location>
        <begin position="1907"/>
        <end position="1922"/>
    </location>
</feature>
<feature type="compositionally biased region" description="Gly residues" evidence="2">
    <location>
        <begin position="556"/>
        <end position="599"/>
    </location>
</feature>
<keyword evidence="1" id="KW-0175">Coiled coil</keyword>
<protein>
    <recommendedName>
        <fullName evidence="3">Outer membrane channel protein CpnT-like N-terminal domain-containing protein</fullName>
    </recommendedName>
</protein>
<dbReference type="EMBL" id="FOUP01000012">
    <property type="protein sequence ID" value="SFO31067.1"/>
    <property type="molecule type" value="Genomic_DNA"/>
</dbReference>
<feature type="region of interest" description="Disordered" evidence="2">
    <location>
        <begin position="524"/>
        <end position="834"/>
    </location>
</feature>
<feature type="region of interest" description="Disordered" evidence="2">
    <location>
        <begin position="1895"/>
        <end position="1948"/>
    </location>
</feature>
<dbReference type="STRING" id="455193.SAMN05421805_112102"/>
<evidence type="ECO:0000256" key="1">
    <source>
        <dbReference type="SAM" id="Coils"/>
    </source>
</evidence>
<feature type="region of interest" description="Disordered" evidence="2">
    <location>
        <begin position="1208"/>
        <end position="1250"/>
    </location>
</feature>
<proteinExistence type="predicted"/>
<evidence type="ECO:0000313" key="7">
    <source>
        <dbReference type="Proteomes" id="UP000270697"/>
    </source>
</evidence>
<feature type="coiled-coil region" evidence="1">
    <location>
        <begin position="2609"/>
        <end position="2636"/>
    </location>
</feature>
<feature type="compositionally biased region" description="Basic and acidic residues" evidence="2">
    <location>
        <begin position="801"/>
        <end position="812"/>
    </location>
</feature>
<evidence type="ECO:0000313" key="4">
    <source>
        <dbReference type="EMBL" id="RKT83923.1"/>
    </source>
</evidence>
<dbReference type="Pfam" id="PF25547">
    <property type="entry name" value="WXG100_2"/>
    <property type="match status" value="1"/>
</dbReference>
<feature type="compositionally biased region" description="Pro residues" evidence="2">
    <location>
        <begin position="2858"/>
        <end position="2884"/>
    </location>
</feature>
<gene>
    <name evidence="4" type="ORF">ATL45_2218</name>
    <name evidence="5" type="ORF">SAMN05421805_112102</name>
</gene>
<feature type="compositionally biased region" description="Polar residues" evidence="2">
    <location>
        <begin position="2251"/>
        <end position="2267"/>
    </location>
</feature>
<dbReference type="Proteomes" id="UP000270697">
    <property type="component" value="Unassembled WGS sequence"/>
</dbReference>
<sequence>MGDGVVDTAMGLPDEFARQVVAFGEWADGYIDEVNAFRSSWGFPVLPIPRLSSVFRLLIGDYPKADEKKSAELGEAWAEEAERAVEFLRDAQLALEAVTGSWNGGVAAPSLGMAFTDLAQAVNDYATTASSYAKGAYDFNTTVVMAKNVFQISLLILCYELIRAAVAVVFTMGGSLLTVPPAIVAARNGTRVAVVQALQRVSGIFIQQTLRRLGLRSGTVATQLGARTFAGAAARAAPQRVGGLLTNTVARQQSREVLREVVARAAARGATPALRRQAVREVLSNPAVRQAIRQQLAAKLAGRSVPFASAVTREHADLITAAVRRTAERRGAHAFTTGNLLRQRVIGYGLQSALKFGVGADVYAQLKTMAETDGRYEFDLRSTAAAFVGASLGGAPLGLASRLPAFVVLGAAGGVAGYAGAAAVIHAEEVWDTVTDPGKLRDAVTNIDQLWKNDGIRQQIADAALGGAVGGSWERFIGERSWHEAGQGLAVRDVIATGQAPDLGDFTGSGAAPAIAQLGQEPVAGATPEAGPAESAAGGTATGGTAAGAAAQSGAASGGPGQGGASGSGGSNTGHGGGARTGGGAAGSGGSGGGSGNGRSGTAAPGDDGGNEQNPESGKPKAGAQEQGEQARTSEQETEQGRAAQQETEQRRVSEQETRAGEQETEQGRTGDQTERGRTGAEEAEQVGNQEAERSGHQEGQRSGDRGAEETGGQERAAAESGQPGRESTAENQEAGRAESEARSPEAANNSAGQAEGANQPGAPEPTAGNADPSSTEPAEANGDGTPDASGTTSSEAGRTAPDESGRSDGLRELGSVAQSEPLRLEPPSPPEDPIRMPDLARAGVSDHLFDLIQQGLGSLDVDAGIFTAQATTGEVVQVRLGLHDDLPAGEFRVLPGEFELTPAGHVQTAPAEIRISTTTTQYPATAGELGRHQTARALNHLLTTTPVIASGEFTAAHGRTPLPAGETDVRAFVQPPPRTVRTAPGAPGTAQQSEQLLHEEIARRQTETTITIADSDPIAIAGTPGQTLLVHYAQAGTDVAVDLTVDPTLAPGEVQARAPGWRNDDTSTLRQTGPGEVRVSTAATPEQMRSMVEAGLRALHQDVPVRDHNARDDTPSDVALAHSAVVDEALPGMEEVARWLADQGVRELTQDELNQRLLAVFPGLFNANGQQLELRGALFSVGLTFGGAEHVATDAVLGRRQTALVGLPEQSSSGSRSTTTSVKGKAPLGDLATGGTFSATPQTTWSSTNSRGTAMAQQAHVSPTDQLRGEFLRYDLTGVKLWIRAEAGAATEVTADRAVSIWVNAAHQRPAGDTVVFEGARRDEDELVRSSRLLDLDDAAQVVDAVLAQLPARIRDSDFVRAQVVDQVQRRAEAALRPDGLRFDVVAKPGGRAHQVTLRTRVQWDTAEPAHAAAAELGHGRVVAAYHSATGSTSLSRTSQSGSSVGPKILAAYEYLRGRGVSVGSDTGTGHFMLLDDHDFRPKHTYRVQVTTEIEVGRRAESVTGRGFAQLSVQDAASNGLPVGRRELQYAEDGEIATTTVQELVVDGRGNAVTAPREVPLVARSGFTAPDVPGRPDRSQLQDSGPTLLDRVVRMTGLPAVRDFLQSALTAGKFTGVEAVLAQLTEEDAQAWIGEAMQDGFLIRVEPRNGDPRWVKVEARWAPERAEEIGRIDRTQRVSSLLTSTSHSSSVELTRSRGHGVTGLLGSGLGANASPSRSASSAFSQSENVGTRLEYRGGNSVWRLPVALAVSVVDATGAPVLDAAGAPVRAEIADQVVEISVPTAVAVAGPTVPVVDPAQFAELVTSMHSLLHLDARGLDAAVRSAMPVTGAYVDTTNASALAHIGEWLSHGELVRPHAPDGDVRGRAEITARPTGLRVLNRLTKVAAGPMALSQAGHSFSADRSRSGTGSSDDSSSVAETDLGVGTSQDRTTATTANQKRAGGSDENVITPYHDGLTFEADLDIAVQAGEAAGKQAPTTGTAVVPGRFQFVLSAQQVVEFYANGNELVVDAVPAATIDEMLTAWADDALPLDRRIAARAVLHRAAETGEINRRLVDRALREYPSAMTRMLGRTNEDALAELKRSLSRTDEELVLNYRFRPPGYQPGSGLGPGVVSGWQTDVPPLRQAMDLLAQLDVTDTAGLEERLRSALAPGEALNHTQGKALVDGGTDLFSDLIRRNGRWMRLTVTYEVAPDGRATATGTEPGATSSMGHRHRAGDSATSSTTNTGGRSQNLTADHGVAEGDVGGTGTTNRGLSRTSSATSSHAEVSEPGVVDSSGLVRFERPARGRFTVKLETAPLGPIGVVRALLPGQPQVASSESTGTLAFKYAMHRARPEAHGPREAADHGRLARLPDKVTSRIVEWSMHDLLPSAEAAVRKVLRAAWQRPQQLPAANNLTHAIQRDFTAQRGKALWHGLSSGLPTLVGTYPASPLHNVAVDVRLQNFEMQVVRRYERGEHGTYGLDRAQRTTSQSRGRSRTDSAGVVGDLPGDVIDGEVPLTPGVKRGTTTSGSAAEQSGAWAQSEAEDVNPHALVRLRARFTVTATLNERTDPALPVVQRHAGIDADPVDLYVEVPAEQLDALQNALRNEKAWQLTQDAQLPEGKLKGVLRALTRRNQAAEEQAVDLNAAMRAAEQRPDHDPQNPHRSLAAHVREEHAELTSPGAKLRLTDDATAAQLAHDQRTVERMHGFLDEISQAAPTVDVQPLRDVVAGLERAAAAVPPARAAVQQDPEARSHFENAVQNWRNARQDLRAMLVQHEATGAERTWMARFDPGTPARAGQLATILETAAELTGRPWTLPAELDLTPLDPVELARGLAAELSFAETAAVEIELSVVGTDGTTTGFRITGDGGVHSISEPPPPPGPPPAPRWPTAPPRPSVPPQPEEPEEEPDEAEQRLAELGIARHPDDGSAWTVRLPDGRRAVLRVVGGQLLAAPSLDATTAVPLSRVPNGRRELDVLVGMALRKADDA</sequence>
<feature type="region of interest" description="Disordered" evidence="2">
    <location>
        <begin position="2840"/>
        <end position="2896"/>
    </location>
</feature>
<reference evidence="5 6" key="1">
    <citation type="submission" date="2016-10" db="EMBL/GenBank/DDBJ databases">
        <authorList>
            <person name="de Groot N.N."/>
        </authorList>
    </citation>
    <scope>NUCLEOTIDE SEQUENCE [LARGE SCALE GENOMIC DNA]</scope>
    <source>
        <strain evidence="5 6">CPCC 201259</strain>
    </source>
</reference>
<evidence type="ECO:0000259" key="3">
    <source>
        <dbReference type="Pfam" id="PF25547"/>
    </source>
</evidence>
<feature type="region of interest" description="Disordered" evidence="2">
    <location>
        <begin position="1056"/>
        <end position="1076"/>
    </location>
</feature>
<feature type="compositionally biased region" description="Basic and acidic residues" evidence="2">
    <location>
        <begin position="648"/>
        <end position="681"/>
    </location>
</feature>
<feature type="compositionally biased region" description="Low complexity" evidence="2">
    <location>
        <begin position="1212"/>
        <end position="1222"/>
    </location>
</feature>
<evidence type="ECO:0000313" key="5">
    <source>
        <dbReference type="EMBL" id="SFO31067.1"/>
    </source>
</evidence>
<feature type="region of interest" description="Disordered" evidence="2">
    <location>
        <begin position="2460"/>
        <end position="2524"/>
    </location>
</feature>
<dbReference type="Proteomes" id="UP000199398">
    <property type="component" value="Unassembled WGS sequence"/>
</dbReference>
<evidence type="ECO:0000313" key="6">
    <source>
        <dbReference type="Proteomes" id="UP000199398"/>
    </source>
</evidence>
<name>A0A1I5G502_9PSEU</name>
<feature type="compositionally biased region" description="Basic and acidic residues" evidence="2">
    <location>
        <begin position="734"/>
        <end position="744"/>
    </location>
</feature>
<dbReference type="EMBL" id="RBXX01000002">
    <property type="protein sequence ID" value="RKT83923.1"/>
    <property type="molecule type" value="Genomic_DNA"/>
</dbReference>
<feature type="compositionally biased region" description="Polar residues" evidence="2">
    <location>
        <begin position="2200"/>
        <end position="2211"/>
    </location>
</feature>
<dbReference type="InterPro" id="IPR057746">
    <property type="entry name" value="CpnT-like_N"/>
</dbReference>
<feature type="compositionally biased region" description="Basic and acidic residues" evidence="2">
    <location>
        <begin position="691"/>
        <end position="709"/>
    </location>
</feature>
<organism evidence="5 6">
    <name type="scientific">Saccharopolyspora antimicrobica</name>
    <dbReference type="NCBI Taxonomy" id="455193"/>
    <lineage>
        <taxon>Bacteria</taxon>
        <taxon>Bacillati</taxon>
        <taxon>Actinomycetota</taxon>
        <taxon>Actinomycetes</taxon>
        <taxon>Pseudonocardiales</taxon>
        <taxon>Pseudonocardiaceae</taxon>
        <taxon>Saccharopolyspora</taxon>
    </lineage>
</organism>
<dbReference type="OrthoDB" id="3644094at2"/>
<feature type="region of interest" description="Disordered" evidence="2">
    <location>
        <begin position="2196"/>
        <end position="2273"/>
    </location>
</feature>
<reference evidence="4 7" key="2">
    <citation type="submission" date="2018-10" db="EMBL/GenBank/DDBJ databases">
        <title>Sequencing the genomes of 1000 actinobacteria strains.</title>
        <authorList>
            <person name="Klenk H.-P."/>
        </authorList>
    </citation>
    <scope>NUCLEOTIDE SEQUENCE [LARGE SCALE GENOMIC DNA]</scope>
    <source>
        <strain evidence="4 7">DSM 45119</strain>
    </source>
</reference>
<accession>A0A1I5G502</accession>
<evidence type="ECO:0000256" key="2">
    <source>
        <dbReference type="SAM" id="MobiDB-lite"/>
    </source>
</evidence>
<feature type="compositionally biased region" description="Polar residues" evidence="2">
    <location>
        <begin position="1926"/>
        <end position="1939"/>
    </location>
</feature>
<dbReference type="RefSeq" id="WP_093156461.1">
    <property type="nucleotide sequence ID" value="NZ_FOUP01000012.1"/>
</dbReference>
<feature type="compositionally biased region" description="Low complexity" evidence="2">
    <location>
        <begin position="524"/>
        <end position="539"/>
    </location>
</feature>
<feature type="compositionally biased region" description="Polar residues" evidence="2">
    <location>
        <begin position="2220"/>
        <end position="2236"/>
    </location>
</feature>